<evidence type="ECO:0000259" key="3">
    <source>
        <dbReference type="Pfam" id="PF18962"/>
    </source>
</evidence>
<gene>
    <name evidence="4" type="ORF">MB09_08860</name>
</gene>
<name>A0ABR5DJ24_9FLAO</name>
<keyword evidence="1 2" id="KW-0732">Signal</keyword>
<comment type="caution">
    <text evidence="4">The sequence shown here is derived from an EMBL/GenBank/DDBJ whole genome shotgun (WGS) entry which is preliminary data.</text>
</comment>
<evidence type="ECO:0000313" key="5">
    <source>
        <dbReference type="Proteomes" id="UP000033497"/>
    </source>
</evidence>
<feature type="signal peptide" evidence="2">
    <location>
        <begin position="1"/>
        <end position="19"/>
    </location>
</feature>
<proteinExistence type="predicted"/>
<evidence type="ECO:0000256" key="1">
    <source>
        <dbReference type="ARBA" id="ARBA00022729"/>
    </source>
</evidence>
<reference evidence="4 5" key="1">
    <citation type="submission" date="2014-10" db="EMBL/GenBank/DDBJ databases">
        <title>Genome sequencing of Vitellibacter vladivostokensis KMM 3516.</title>
        <authorList>
            <person name="Thevarajoo S."/>
            <person name="Selvaratnam C."/>
            <person name="Goh K.M."/>
            <person name="Chong C.S."/>
        </authorList>
    </citation>
    <scope>NUCLEOTIDE SEQUENCE [LARGE SCALE GENOMIC DNA]</scope>
    <source>
        <strain evidence="4 5">KMM 3516</strain>
    </source>
</reference>
<evidence type="ECO:0000313" key="4">
    <source>
        <dbReference type="EMBL" id="KJJ38776.1"/>
    </source>
</evidence>
<dbReference type="NCBIfam" id="TIGR04183">
    <property type="entry name" value="Por_Secre_tail"/>
    <property type="match status" value="1"/>
</dbReference>
<feature type="domain" description="Secretion system C-terminal sorting" evidence="3">
    <location>
        <begin position="167"/>
        <end position="235"/>
    </location>
</feature>
<dbReference type="RefSeq" id="WP_045080523.1">
    <property type="nucleotide sequence ID" value="NZ_JSVU01000004.1"/>
</dbReference>
<keyword evidence="5" id="KW-1185">Reference proteome</keyword>
<evidence type="ECO:0000256" key="2">
    <source>
        <dbReference type="SAM" id="SignalP"/>
    </source>
</evidence>
<dbReference type="InterPro" id="IPR026444">
    <property type="entry name" value="Secre_tail"/>
</dbReference>
<feature type="chain" id="PRO_5045045669" description="Secretion system C-terminal sorting domain-containing protein" evidence="2">
    <location>
        <begin position="20"/>
        <end position="237"/>
    </location>
</feature>
<organism evidence="4 5">
    <name type="scientific">Aequorivita vladivostokensis</name>
    <dbReference type="NCBI Taxonomy" id="171194"/>
    <lineage>
        <taxon>Bacteria</taxon>
        <taxon>Pseudomonadati</taxon>
        <taxon>Bacteroidota</taxon>
        <taxon>Flavobacteriia</taxon>
        <taxon>Flavobacteriales</taxon>
        <taxon>Flavobacteriaceae</taxon>
        <taxon>Aequorivita</taxon>
    </lineage>
</organism>
<sequence length="237" mass="27013">MKKPLLLFAFLLTIQITVAQPPEYFVDNWYLHSLSFINQEVFIETLNLSEGPTLVTESDFTVHGTSFCNDYSGSYEYINHGPLAVDDNFIPRNIVRETENCGDFEAMETHFFTPFLNENEADIYFIDPPGTEKMIVLQYFSFPGFQVYKNFPALNILDNKSIKNLIVFPNPTQSKLIVHSAIKDFESVSITDINGRIVMNSVNNNSKEIDVSTLKPGMYFITITSSEGNITKKFIKN</sequence>
<dbReference type="Pfam" id="PF18962">
    <property type="entry name" value="Por_Secre_tail"/>
    <property type="match status" value="1"/>
</dbReference>
<protein>
    <recommendedName>
        <fullName evidence="3">Secretion system C-terminal sorting domain-containing protein</fullName>
    </recommendedName>
</protein>
<dbReference type="Proteomes" id="UP000033497">
    <property type="component" value="Unassembled WGS sequence"/>
</dbReference>
<dbReference type="EMBL" id="JSVU01000004">
    <property type="protein sequence ID" value="KJJ38776.1"/>
    <property type="molecule type" value="Genomic_DNA"/>
</dbReference>
<accession>A0ABR5DJ24</accession>